<keyword evidence="1" id="KW-0472">Membrane</keyword>
<dbReference type="Proteomes" id="UP000179243">
    <property type="component" value="Unassembled WGS sequence"/>
</dbReference>
<evidence type="ECO:0000313" key="3">
    <source>
        <dbReference type="Proteomes" id="UP000179243"/>
    </source>
</evidence>
<dbReference type="PANTHER" id="PTHR33383:SF1">
    <property type="entry name" value="MEMBRANE PROTEIN INSERTION EFFICIENCY FACTOR-RELATED"/>
    <property type="match status" value="1"/>
</dbReference>
<dbReference type="InterPro" id="IPR002696">
    <property type="entry name" value="Membr_insert_effic_factor_YidD"/>
</dbReference>
<dbReference type="EMBL" id="MFYX01000057">
    <property type="protein sequence ID" value="OGK05397.1"/>
    <property type="molecule type" value="Genomic_DNA"/>
</dbReference>
<dbReference type="HAMAP" id="MF_00386">
    <property type="entry name" value="UPF0161_YidD"/>
    <property type="match status" value="1"/>
</dbReference>
<accession>A0A1F7FFX2</accession>
<evidence type="ECO:0000313" key="2">
    <source>
        <dbReference type="EMBL" id="OGK05397.1"/>
    </source>
</evidence>
<gene>
    <name evidence="2" type="ORF">A2519_03545</name>
</gene>
<keyword evidence="1" id="KW-1003">Cell membrane</keyword>
<protein>
    <recommendedName>
        <fullName evidence="1">Putative membrane protein insertion efficiency factor</fullName>
    </recommendedName>
</protein>
<dbReference type="NCBIfam" id="TIGR00278">
    <property type="entry name" value="membrane protein insertion efficiency factor YidD"/>
    <property type="match status" value="1"/>
</dbReference>
<dbReference type="SMART" id="SM01234">
    <property type="entry name" value="Haemolytic"/>
    <property type="match status" value="1"/>
</dbReference>
<evidence type="ECO:0000256" key="1">
    <source>
        <dbReference type="HAMAP-Rule" id="MF_00386"/>
    </source>
</evidence>
<dbReference type="Pfam" id="PF01809">
    <property type="entry name" value="YidD"/>
    <property type="match status" value="1"/>
</dbReference>
<dbReference type="PANTHER" id="PTHR33383">
    <property type="entry name" value="MEMBRANE PROTEIN INSERTION EFFICIENCY FACTOR-RELATED"/>
    <property type="match status" value="1"/>
</dbReference>
<dbReference type="GO" id="GO:0005886">
    <property type="term" value="C:plasma membrane"/>
    <property type="evidence" value="ECO:0007669"/>
    <property type="project" value="UniProtKB-SubCell"/>
</dbReference>
<name>A0A1F7FFX2_UNCRA</name>
<comment type="similarity">
    <text evidence="1">Belongs to the UPF0161 family.</text>
</comment>
<reference evidence="2 3" key="1">
    <citation type="journal article" date="2016" name="Nat. Commun.">
        <title>Thousands of microbial genomes shed light on interconnected biogeochemical processes in an aquifer system.</title>
        <authorList>
            <person name="Anantharaman K."/>
            <person name="Brown C.T."/>
            <person name="Hug L.A."/>
            <person name="Sharon I."/>
            <person name="Castelle C.J."/>
            <person name="Probst A.J."/>
            <person name="Thomas B.C."/>
            <person name="Singh A."/>
            <person name="Wilkins M.J."/>
            <person name="Karaoz U."/>
            <person name="Brodie E.L."/>
            <person name="Williams K.H."/>
            <person name="Hubbard S.S."/>
            <person name="Banfield J.F."/>
        </authorList>
    </citation>
    <scope>NUCLEOTIDE SEQUENCE [LARGE SCALE GENOMIC DNA]</scope>
</reference>
<comment type="function">
    <text evidence="1">Could be involved in insertion of integral membrane proteins into the membrane.</text>
</comment>
<organism evidence="2 3">
    <name type="scientific">Candidatus Raymondbacteria bacterium RIFOXYD12_FULL_49_13</name>
    <dbReference type="NCBI Taxonomy" id="1817890"/>
    <lineage>
        <taxon>Bacteria</taxon>
        <taxon>Raymondiibacteriota</taxon>
    </lineage>
</organism>
<dbReference type="AlphaFoldDB" id="A0A1F7FFX2"/>
<sequence>MSRCIVWIYKAIIYPVFPNTCKFTPSCSEYMLQAIALHGGFRGAMLGVRRFFKCHPFTKGGIDPVPHSLKETLPCG</sequence>
<comment type="caution">
    <text evidence="2">The sequence shown here is derived from an EMBL/GenBank/DDBJ whole genome shotgun (WGS) entry which is preliminary data.</text>
</comment>
<proteinExistence type="inferred from homology"/>
<comment type="subcellular location">
    <subcellularLocation>
        <location evidence="1">Cell membrane</location>
        <topology evidence="1">Peripheral membrane protein</topology>
        <orientation evidence="1">Cytoplasmic side</orientation>
    </subcellularLocation>
</comment>